<dbReference type="PANTHER" id="PTHR22683">
    <property type="entry name" value="SPORULATION PROTEIN RELATED"/>
    <property type="match status" value="1"/>
</dbReference>
<feature type="binding site" evidence="16">
    <location>
        <begin position="555"/>
        <end position="562"/>
    </location>
    <ligand>
        <name>ATP</name>
        <dbReference type="ChEBI" id="CHEBI:30616"/>
    </ligand>
</feature>
<dbReference type="Pfam" id="PF01580">
    <property type="entry name" value="FtsK_SpoIIIE"/>
    <property type="match status" value="1"/>
</dbReference>
<dbReference type="InterPro" id="IPR018541">
    <property type="entry name" value="Ftsk_gamma"/>
</dbReference>
<keyword evidence="4" id="KW-1003">Cell membrane</keyword>
<dbReference type="Pfam" id="PF17854">
    <property type="entry name" value="FtsK_alpha"/>
    <property type="match status" value="1"/>
</dbReference>
<evidence type="ECO:0000256" key="10">
    <source>
        <dbReference type="ARBA" id="ARBA00022989"/>
    </source>
</evidence>
<dbReference type="SUPFAM" id="SSF46785">
    <property type="entry name" value="Winged helix' DNA-binding domain"/>
    <property type="match status" value="1"/>
</dbReference>
<dbReference type="EMBL" id="JBAKIA010000007">
    <property type="protein sequence ID" value="MEJ8474853.1"/>
    <property type="molecule type" value="Genomic_DNA"/>
</dbReference>
<feature type="transmembrane region" description="Helical" evidence="18">
    <location>
        <begin position="33"/>
        <end position="55"/>
    </location>
</feature>
<evidence type="ECO:0000256" key="14">
    <source>
        <dbReference type="ARBA" id="ARBA00024784"/>
    </source>
</evidence>
<feature type="compositionally biased region" description="Acidic residues" evidence="17">
    <location>
        <begin position="269"/>
        <end position="280"/>
    </location>
</feature>
<dbReference type="InterPro" id="IPR036388">
    <property type="entry name" value="WH-like_DNA-bd_sf"/>
</dbReference>
<evidence type="ECO:0000256" key="18">
    <source>
        <dbReference type="SAM" id="Phobius"/>
    </source>
</evidence>
<name>A0ABU8TM12_9HYPH</name>
<comment type="subunit">
    <text evidence="15">Homohexamer. Forms a ring that surrounds DNA.</text>
</comment>
<keyword evidence="13" id="KW-0131">Cell cycle</keyword>
<evidence type="ECO:0000256" key="11">
    <source>
        <dbReference type="ARBA" id="ARBA00023125"/>
    </source>
</evidence>
<dbReference type="InterPro" id="IPR002543">
    <property type="entry name" value="FtsK_dom"/>
</dbReference>
<gene>
    <name evidence="20" type="ORF">V6575_12215</name>
</gene>
<keyword evidence="12 18" id="KW-0472">Membrane</keyword>
<keyword evidence="11" id="KW-0238">DNA-binding</keyword>
<reference evidence="20 21" key="1">
    <citation type="submission" date="2024-02" db="EMBL/GenBank/DDBJ databases">
        <title>Roseibium algae sp. nov., isolated from marine alga (Grateloupia sp.), showing potential in myo-inositol conversion.</title>
        <authorList>
            <person name="Wang Y."/>
        </authorList>
    </citation>
    <scope>NUCLEOTIDE SEQUENCE [LARGE SCALE GENOMIC DNA]</scope>
    <source>
        <strain evidence="20 21">H3510</strain>
    </source>
</reference>
<evidence type="ECO:0000313" key="20">
    <source>
        <dbReference type="EMBL" id="MEJ8474853.1"/>
    </source>
</evidence>
<keyword evidence="5" id="KW-0132">Cell division</keyword>
<dbReference type="SMART" id="SM00843">
    <property type="entry name" value="Ftsk_gamma"/>
    <property type="match status" value="1"/>
</dbReference>
<evidence type="ECO:0000313" key="21">
    <source>
        <dbReference type="Proteomes" id="UP001385499"/>
    </source>
</evidence>
<dbReference type="PANTHER" id="PTHR22683:SF41">
    <property type="entry name" value="DNA TRANSLOCASE FTSK"/>
    <property type="match status" value="1"/>
</dbReference>
<organism evidence="20 21">
    <name type="scientific">Roseibium algae</name>
    <dbReference type="NCBI Taxonomy" id="3123038"/>
    <lineage>
        <taxon>Bacteria</taxon>
        <taxon>Pseudomonadati</taxon>
        <taxon>Pseudomonadota</taxon>
        <taxon>Alphaproteobacteria</taxon>
        <taxon>Hyphomicrobiales</taxon>
        <taxon>Stappiaceae</taxon>
        <taxon>Roseibium</taxon>
    </lineage>
</organism>
<keyword evidence="9 16" id="KW-0067">ATP-binding</keyword>
<dbReference type="InterPro" id="IPR025199">
    <property type="entry name" value="FtsK_4TM"/>
</dbReference>
<evidence type="ECO:0000256" key="16">
    <source>
        <dbReference type="PROSITE-ProRule" id="PRU00289"/>
    </source>
</evidence>
<dbReference type="InterPro" id="IPR027417">
    <property type="entry name" value="P-loop_NTPase"/>
</dbReference>
<feature type="compositionally biased region" description="Acidic residues" evidence="17">
    <location>
        <begin position="220"/>
        <end position="229"/>
    </location>
</feature>
<dbReference type="PROSITE" id="PS50901">
    <property type="entry name" value="FTSK"/>
    <property type="match status" value="1"/>
</dbReference>
<evidence type="ECO:0000259" key="19">
    <source>
        <dbReference type="PROSITE" id="PS50901"/>
    </source>
</evidence>
<protein>
    <recommendedName>
        <fullName evidence="3">DNA translocase FtsK</fullName>
    </recommendedName>
</protein>
<keyword evidence="7 16" id="KW-0547">Nucleotide-binding</keyword>
<dbReference type="Pfam" id="PF13491">
    <property type="entry name" value="FtsK_4TM"/>
    <property type="match status" value="1"/>
</dbReference>
<dbReference type="InterPro" id="IPR036390">
    <property type="entry name" value="WH_DNA-bd_sf"/>
</dbReference>
<dbReference type="InterPro" id="IPR041027">
    <property type="entry name" value="FtsK_alpha"/>
</dbReference>
<evidence type="ECO:0000256" key="4">
    <source>
        <dbReference type="ARBA" id="ARBA00022475"/>
    </source>
</evidence>
<dbReference type="RefSeq" id="WP_340274626.1">
    <property type="nucleotide sequence ID" value="NZ_JBAKIA010000007.1"/>
</dbReference>
<feature type="transmembrane region" description="Helical" evidence="18">
    <location>
        <begin position="168"/>
        <end position="190"/>
    </location>
</feature>
<dbReference type="Proteomes" id="UP001385499">
    <property type="component" value="Unassembled WGS sequence"/>
</dbReference>
<keyword evidence="6 18" id="KW-0812">Transmembrane</keyword>
<keyword evidence="8" id="KW-0159">Chromosome partition</keyword>
<evidence type="ECO:0000256" key="8">
    <source>
        <dbReference type="ARBA" id="ARBA00022829"/>
    </source>
</evidence>
<sequence length="903" mass="97391">MRRASAVRGQGRRASIDLLDTQSPVKRFLKRNLVGLGGLSVIAMAAALAASLATWSVTDPSLNHATSEPARNALGRPGAILADVLMQSIGLAAAVFLIPVVLWGWRLLAGHTMRIGRKRLFAWIAGSVLASGALAALPVPDSWPLPTGLGGFLGDAIHTVPAMLTDNFTAGAATIIGVLGLGLPAALLLISSAGWLGRSSDADAGSTHSIPHGHGKPVEDELGFDDDEDDTESRIGLFTSSAIGMVSHWSMSGAALLRRLSNPGQDRSAEEEWDEEEEAEIHEPVAEKQRGALRSFRRALADRLMPNDDDGLGDIHERNSQIDEVEEDLDEPEYLNEDGEGFEPDDLLSSKAPLPKPIGIAAPPEQSIPQGRIIPPAPRPKQGKRVVTESQPSLLGAPEEYELPPLALLSEPKTRGRMPGISADALEQNARILEGVLEDFGVRGEIIEVRPGPVVTLYELEPAPGIKSSRVIGLADDIARSMSAISARVAVIPGKNAIGIELPNSTRETVYLRELLAAQDFEKSKSKLALALGKTINGESVVADLARMPHLLVAGTTGSGKSVSINTMILSLLYRLTPDECKMIMIDPKMLELSIYDGIPHLLTPVVTDPKKAVVALKWTVREMEDRYKKMSKVGVRNIDGYNTRIKQALEKGESFTRTVQTGFERDTGQPIYEEEDLPLETMPYIVVVVDEMADLMMVAGKDIEGAIQRLAQMARAAGIHLIMATQRPSVDVITGTIKANFPTRISFQVTSKIDSRTILGEMGAEQLLGMGDMLFMAGGGRIQRVHGPFVADEEVEEIVSHLKLQGTPQYLTSVTEEEEVSDSPYEGGSGGGDESNDLYDRAVAIVLRDKKASTSYVQRRLSIGYNRAASLIERMEEEGLISAANHAGKREILVQNGVEDDI</sequence>
<evidence type="ECO:0000256" key="17">
    <source>
        <dbReference type="SAM" id="MobiDB-lite"/>
    </source>
</evidence>
<comment type="similarity">
    <text evidence="2">Belongs to the FtsK/SpoIIIE/SftA family.</text>
</comment>
<feature type="compositionally biased region" description="Acidic residues" evidence="17">
    <location>
        <begin position="323"/>
        <end position="346"/>
    </location>
</feature>
<evidence type="ECO:0000256" key="7">
    <source>
        <dbReference type="ARBA" id="ARBA00022741"/>
    </source>
</evidence>
<evidence type="ECO:0000256" key="5">
    <source>
        <dbReference type="ARBA" id="ARBA00022618"/>
    </source>
</evidence>
<dbReference type="CDD" id="cd01127">
    <property type="entry name" value="TrwB_TraG_TraD_VirD4"/>
    <property type="match status" value="1"/>
</dbReference>
<comment type="function">
    <text evidence="14">Essential cell division protein that coordinates cell division and chromosome segregation. The N-terminus is involved in assembly of the cell-division machinery. The C-terminus functions as a DNA motor that moves dsDNA in an ATP-dependent manner towards the dif recombination site, which is located within the replication terminus region. Translocation stops specifically at Xer-dif sites, where FtsK interacts with the Xer recombinase, allowing activation of chromosome unlinking by recombination. FtsK orienting polar sequences (KOPS) guide the direction of DNA translocation. FtsK can remove proteins from DNA as it translocates, but translocation stops specifically at XerCD-dif site, thereby preventing removal of XerC and XerD from dif.</text>
</comment>
<dbReference type="SUPFAM" id="SSF52540">
    <property type="entry name" value="P-loop containing nucleoside triphosphate hydrolases"/>
    <property type="match status" value="1"/>
</dbReference>
<comment type="caution">
    <text evidence="20">The sequence shown here is derived from an EMBL/GenBank/DDBJ whole genome shotgun (WGS) entry which is preliminary data.</text>
</comment>
<evidence type="ECO:0000256" key="9">
    <source>
        <dbReference type="ARBA" id="ARBA00022840"/>
    </source>
</evidence>
<evidence type="ECO:0000256" key="13">
    <source>
        <dbReference type="ARBA" id="ARBA00023306"/>
    </source>
</evidence>
<feature type="transmembrane region" description="Helical" evidence="18">
    <location>
        <begin position="84"/>
        <end position="108"/>
    </location>
</feature>
<evidence type="ECO:0000256" key="3">
    <source>
        <dbReference type="ARBA" id="ARBA00020887"/>
    </source>
</evidence>
<dbReference type="InterPro" id="IPR050206">
    <property type="entry name" value="FtsK/SpoIIIE/SftA"/>
</dbReference>
<feature type="region of interest" description="Disordered" evidence="17">
    <location>
        <begin position="308"/>
        <end position="355"/>
    </location>
</feature>
<evidence type="ECO:0000256" key="1">
    <source>
        <dbReference type="ARBA" id="ARBA00004651"/>
    </source>
</evidence>
<feature type="region of interest" description="Disordered" evidence="17">
    <location>
        <begin position="262"/>
        <end position="281"/>
    </location>
</feature>
<dbReference type="Gene3D" id="1.10.10.10">
    <property type="entry name" value="Winged helix-like DNA-binding domain superfamily/Winged helix DNA-binding domain"/>
    <property type="match status" value="1"/>
</dbReference>
<evidence type="ECO:0000256" key="6">
    <source>
        <dbReference type="ARBA" id="ARBA00022692"/>
    </source>
</evidence>
<comment type="subcellular location">
    <subcellularLocation>
        <location evidence="1">Cell membrane</location>
        <topology evidence="1">Multi-pass membrane protein</topology>
    </subcellularLocation>
</comment>
<evidence type="ECO:0000256" key="12">
    <source>
        <dbReference type="ARBA" id="ARBA00023136"/>
    </source>
</evidence>
<feature type="region of interest" description="Disordered" evidence="17">
    <location>
        <begin position="814"/>
        <end position="837"/>
    </location>
</feature>
<evidence type="ECO:0000256" key="2">
    <source>
        <dbReference type="ARBA" id="ARBA00006474"/>
    </source>
</evidence>
<proteinExistence type="inferred from homology"/>
<evidence type="ECO:0000256" key="15">
    <source>
        <dbReference type="ARBA" id="ARBA00025923"/>
    </source>
</evidence>
<feature type="region of interest" description="Disordered" evidence="17">
    <location>
        <begin position="201"/>
        <end position="229"/>
    </location>
</feature>
<feature type="transmembrane region" description="Helical" evidence="18">
    <location>
        <begin position="120"/>
        <end position="139"/>
    </location>
</feature>
<dbReference type="Gene3D" id="3.40.50.300">
    <property type="entry name" value="P-loop containing nucleotide triphosphate hydrolases"/>
    <property type="match status" value="1"/>
</dbReference>
<keyword evidence="10 18" id="KW-1133">Transmembrane helix</keyword>
<dbReference type="Pfam" id="PF09397">
    <property type="entry name" value="FtsK_gamma"/>
    <property type="match status" value="1"/>
</dbReference>
<keyword evidence="21" id="KW-1185">Reference proteome</keyword>
<accession>A0ABU8TM12</accession>
<dbReference type="Gene3D" id="3.30.980.40">
    <property type="match status" value="1"/>
</dbReference>
<feature type="domain" description="FtsK" evidence="19">
    <location>
        <begin position="538"/>
        <end position="757"/>
    </location>
</feature>